<dbReference type="Pfam" id="PF03105">
    <property type="entry name" value="SPX"/>
    <property type="match status" value="2"/>
</dbReference>
<name>A0A2C9WAW4_MANES</name>
<dbReference type="EMBL" id="CM004388">
    <property type="protein sequence ID" value="OAY56832.1"/>
    <property type="molecule type" value="Genomic_DNA"/>
</dbReference>
<dbReference type="InterPro" id="IPR004331">
    <property type="entry name" value="SPX_dom"/>
</dbReference>
<feature type="region of interest" description="Disordered" evidence="1">
    <location>
        <begin position="282"/>
        <end position="318"/>
    </location>
</feature>
<keyword evidence="4" id="KW-1185">Reference proteome</keyword>
<reference evidence="4" key="1">
    <citation type="journal article" date="2016" name="Nat. Biotechnol.">
        <title>Sequencing wild and cultivated cassava and related species reveals extensive interspecific hybridization and genetic diversity.</title>
        <authorList>
            <person name="Bredeson J.V."/>
            <person name="Lyons J.B."/>
            <person name="Prochnik S.E."/>
            <person name="Wu G.A."/>
            <person name="Ha C.M."/>
            <person name="Edsinger-Gonzales E."/>
            <person name="Grimwood J."/>
            <person name="Schmutz J."/>
            <person name="Rabbi I.Y."/>
            <person name="Egesi C."/>
            <person name="Nauluvula P."/>
            <person name="Lebot V."/>
            <person name="Ndunguru J."/>
            <person name="Mkamilo G."/>
            <person name="Bart R.S."/>
            <person name="Setter T.L."/>
            <person name="Gleadow R.M."/>
            <person name="Kulakow P."/>
            <person name="Ferguson M.E."/>
            <person name="Rounsley S."/>
            <person name="Rokhsar D.S."/>
        </authorList>
    </citation>
    <scope>NUCLEOTIDE SEQUENCE [LARGE SCALE GENOMIC DNA]</scope>
    <source>
        <strain evidence="4">cv. AM560-2</strain>
    </source>
</reference>
<dbReference type="Proteomes" id="UP000091857">
    <property type="component" value="Chromosome 2"/>
</dbReference>
<dbReference type="PANTHER" id="PTHR45978:SF7">
    <property type="entry name" value="SPX DOMAIN-CONTAINING PROTEIN 4"/>
    <property type="match status" value="1"/>
</dbReference>
<feature type="domain" description="SPX" evidence="2">
    <location>
        <begin position="1"/>
        <end position="178"/>
    </location>
</feature>
<gene>
    <name evidence="3" type="ORF">MANES_02G048200v8</name>
</gene>
<dbReference type="STRING" id="3983.A0A2C9WAW4"/>
<dbReference type="GO" id="GO:0070417">
    <property type="term" value="P:cellular response to cold"/>
    <property type="evidence" value="ECO:0007669"/>
    <property type="project" value="EnsemblPlants"/>
</dbReference>
<sequence length="318" mass="36098">MKFGKEFKTHLEETLPEWRDKFLCYKPLKKLLKQFPPTSDGSPNLFPPPPASADHPRPESGTDSSLVLLQEWFIRILNEELDKFNDFFVDKEEDFIIRFQELKERIESLKEQSSKNGVFTSESEFSEEMMDIRKDLVTIHGEMVLLKNYSSLNFAGLLKILKKYDKRTGGLLRLPFTQLALRQPFFTTESLTGLVHECEANLELLFPLHAEVVESTNAAQKQPNCAMNKYNPANISFESSPTLGDDTMDIYRSTLAAMKAVRGLQKASSTYNPLSFSSLFKNQDDENNGAVTTDNSVSNSSAMLHNGEESDEEDVRSV</sequence>
<dbReference type="Gramene" id="Manes.02G048200.1.v8.1">
    <property type="protein sequence ID" value="Manes.02G048200.1.v8.1.CDS"/>
    <property type="gene ID" value="Manes.02G048200.v8.1"/>
</dbReference>
<evidence type="ECO:0000313" key="4">
    <source>
        <dbReference type="Proteomes" id="UP000091857"/>
    </source>
</evidence>
<feature type="compositionally biased region" description="Acidic residues" evidence="1">
    <location>
        <begin position="309"/>
        <end position="318"/>
    </location>
</feature>
<evidence type="ECO:0000256" key="1">
    <source>
        <dbReference type="SAM" id="MobiDB-lite"/>
    </source>
</evidence>
<feature type="region of interest" description="Disordered" evidence="1">
    <location>
        <begin position="39"/>
        <end position="62"/>
    </location>
</feature>
<comment type="caution">
    <text evidence="3">The sequence shown here is derived from an EMBL/GenBank/DDBJ whole genome shotgun (WGS) entry which is preliminary data.</text>
</comment>
<dbReference type="AlphaFoldDB" id="A0A2C9WAW4"/>
<feature type="compositionally biased region" description="Polar residues" evidence="1">
    <location>
        <begin position="289"/>
        <end position="303"/>
    </location>
</feature>
<proteinExistence type="predicted"/>
<dbReference type="OrthoDB" id="6493944at2759"/>
<accession>A0A2C9WAW4</accession>
<dbReference type="GO" id="GO:0016036">
    <property type="term" value="P:cellular response to phosphate starvation"/>
    <property type="evidence" value="ECO:0007669"/>
    <property type="project" value="InterPro"/>
</dbReference>
<evidence type="ECO:0000259" key="2">
    <source>
        <dbReference type="PROSITE" id="PS51382"/>
    </source>
</evidence>
<evidence type="ECO:0000313" key="3">
    <source>
        <dbReference type="EMBL" id="OAY56832.1"/>
    </source>
</evidence>
<protein>
    <recommendedName>
        <fullName evidence="2">SPX domain-containing protein</fullName>
    </recommendedName>
</protein>
<dbReference type="PANTHER" id="PTHR45978">
    <property type="entry name" value="SPX DOMAIN-CONTAINING PROTEIN 3"/>
    <property type="match status" value="1"/>
</dbReference>
<organism evidence="3 4">
    <name type="scientific">Manihot esculenta</name>
    <name type="common">Cassava</name>
    <name type="synonym">Jatropha manihot</name>
    <dbReference type="NCBI Taxonomy" id="3983"/>
    <lineage>
        <taxon>Eukaryota</taxon>
        <taxon>Viridiplantae</taxon>
        <taxon>Streptophyta</taxon>
        <taxon>Embryophyta</taxon>
        <taxon>Tracheophyta</taxon>
        <taxon>Spermatophyta</taxon>
        <taxon>Magnoliopsida</taxon>
        <taxon>eudicotyledons</taxon>
        <taxon>Gunneridae</taxon>
        <taxon>Pentapetalae</taxon>
        <taxon>rosids</taxon>
        <taxon>fabids</taxon>
        <taxon>Malpighiales</taxon>
        <taxon>Euphorbiaceae</taxon>
        <taxon>Crotonoideae</taxon>
        <taxon>Manihoteae</taxon>
        <taxon>Manihot</taxon>
    </lineage>
</organism>
<dbReference type="PROSITE" id="PS51382">
    <property type="entry name" value="SPX"/>
    <property type="match status" value="1"/>
</dbReference>
<dbReference type="InterPro" id="IPR031142">
    <property type="entry name" value="SPX_prot"/>
</dbReference>
<dbReference type="CDD" id="cd14481">
    <property type="entry name" value="SPX_AtSPX1_like"/>
    <property type="match status" value="1"/>
</dbReference>